<dbReference type="GO" id="GO:0030572">
    <property type="term" value="F:phosphatidyltransferase activity"/>
    <property type="evidence" value="ECO:0007669"/>
    <property type="project" value="UniProtKB-ARBA"/>
</dbReference>
<dbReference type="InterPro" id="IPR001736">
    <property type="entry name" value="PLipase_D/transphosphatidylase"/>
</dbReference>
<proteinExistence type="predicted"/>
<feature type="domain" description="PLD phosphodiesterase" evidence="1">
    <location>
        <begin position="176"/>
        <end position="203"/>
    </location>
</feature>
<evidence type="ECO:0000259" key="1">
    <source>
        <dbReference type="PROSITE" id="PS50035"/>
    </source>
</evidence>
<sequence length="526" mass="58529">MKRLLRTISMMAAVLALLWGAGNLLLEVQLPTAPEGRGAFPDPMDPEMNLSDVFLALPAANGSEQSRVALLDDNATAWLTRWRLLAEARQSIDVSYFILKQDVFGAALLGHLIKKAREGVRIRVLLDAMGTEMSRDRRGNGYLGVLVRTPGVQVRVYRPLKYRYLDAFLTLNPAAVIASDHDKILVVDGRRALTGGRNISREYFSPPADDPTAFHDTDVLLAGRQIAAAMTTAFEAQFTSGEAKPMQSGALHLDGSEDDLLEAYQLMDEWLRGLGLPDRTADIEQTWAHQLQGMPGLHGILDSESPGYESTRVRLLNSRTRLINPNDAITRSLIRLIRSAREEIFIQSPYLVLLKDAAELLEEAAERGVRITILTNGPAARDRAIGQAFFFDQWPRLLQRIPSLQLYVGGDRHNLHSKIAVVDRRVSLVGTYNFDPLSMLVNSELVIVADSEALAERVLEKPERLMAAGPPRTYRYLLAPAGDQTDAPAMIEFGPTDHWQAKQWPAVAAYQYWLIKPLRVLDTPLL</sequence>
<gene>
    <name evidence="2" type="ORF">SAMN03097708_02992</name>
</gene>
<dbReference type="PANTHER" id="PTHR21248">
    <property type="entry name" value="CARDIOLIPIN SYNTHASE"/>
    <property type="match status" value="1"/>
</dbReference>
<keyword evidence="3" id="KW-1185">Reference proteome</keyword>
<name>A0A1G5QY85_9GAMM</name>
<dbReference type="Proteomes" id="UP000199648">
    <property type="component" value="Unassembled WGS sequence"/>
</dbReference>
<reference evidence="2 3" key="1">
    <citation type="submission" date="2016-10" db="EMBL/GenBank/DDBJ databases">
        <authorList>
            <person name="de Groot N.N."/>
        </authorList>
    </citation>
    <scope>NUCLEOTIDE SEQUENCE [LARGE SCALE GENOMIC DNA]</scope>
    <source>
        <strain evidence="2 3">HLD2</strain>
    </source>
</reference>
<dbReference type="PROSITE" id="PS50035">
    <property type="entry name" value="PLD"/>
    <property type="match status" value="2"/>
</dbReference>
<dbReference type="RefSeq" id="WP_092998775.1">
    <property type="nucleotide sequence ID" value="NZ_FMWD01000012.1"/>
</dbReference>
<evidence type="ECO:0000313" key="3">
    <source>
        <dbReference type="Proteomes" id="UP000199648"/>
    </source>
</evidence>
<dbReference type="AlphaFoldDB" id="A0A1G5QY85"/>
<organism evidence="2 3">
    <name type="scientific">Thiohalomonas denitrificans</name>
    <dbReference type="NCBI Taxonomy" id="415747"/>
    <lineage>
        <taxon>Bacteria</taxon>
        <taxon>Pseudomonadati</taxon>
        <taxon>Pseudomonadota</taxon>
        <taxon>Gammaproteobacteria</taxon>
        <taxon>Thiohalomonadales</taxon>
        <taxon>Thiohalomonadaceae</taxon>
        <taxon>Thiohalomonas</taxon>
    </lineage>
</organism>
<dbReference type="InterPro" id="IPR025202">
    <property type="entry name" value="PLD-like_dom"/>
</dbReference>
<evidence type="ECO:0000313" key="2">
    <source>
        <dbReference type="EMBL" id="SCZ66676.1"/>
    </source>
</evidence>
<dbReference type="SMART" id="SM00155">
    <property type="entry name" value="PLDc"/>
    <property type="match status" value="2"/>
</dbReference>
<dbReference type="SUPFAM" id="SSF56024">
    <property type="entry name" value="Phospholipase D/nuclease"/>
    <property type="match status" value="2"/>
</dbReference>
<feature type="domain" description="PLD phosphodiesterase" evidence="1">
    <location>
        <begin position="411"/>
        <end position="438"/>
    </location>
</feature>
<dbReference type="Gene3D" id="3.30.870.10">
    <property type="entry name" value="Endonuclease Chain A"/>
    <property type="match status" value="2"/>
</dbReference>
<dbReference type="STRING" id="415747.SAMN03097708_02992"/>
<dbReference type="GO" id="GO:0032049">
    <property type="term" value="P:cardiolipin biosynthetic process"/>
    <property type="evidence" value="ECO:0007669"/>
    <property type="project" value="UniProtKB-ARBA"/>
</dbReference>
<dbReference type="EMBL" id="FMWD01000012">
    <property type="protein sequence ID" value="SCZ66676.1"/>
    <property type="molecule type" value="Genomic_DNA"/>
</dbReference>
<protein>
    <submittedName>
        <fullName evidence="2">Phosphatidylserine/phosphatidylglycerophosphate/cardiolipin synthase</fullName>
    </submittedName>
</protein>
<dbReference type="OrthoDB" id="9814092at2"/>
<accession>A0A1G5QY85</accession>
<dbReference type="PANTHER" id="PTHR21248:SF12">
    <property type="entry name" value="CARDIOLIPIN SYNTHASE C"/>
    <property type="match status" value="1"/>
</dbReference>
<dbReference type="Pfam" id="PF13091">
    <property type="entry name" value="PLDc_2"/>
    <property type="match status" value="2"/>
</dbReference>